<dbReference type="EMBL" id="JAAGWQ010000192">
    <property type="protein sequence ID" value="KAF5660674.1"/>
    <property type="molecule type" value="Genomic_DNA"/>
</dbReference>
<comment type="caution">
    <text evidence="3">The sequence shown here is derived from an EMBL/GenBank/DDBJ whole genome shotgun (WGS) entry which is preliminary data.</text>
</comment>
<evidence type="ECO:0000313" key="4">
    <source>
        <dbReference type="Proteomes" id="UP000567885"/>
    </source>
</evidence>
<keyword evidence="4" id="KW-1185">Reference proteome</keyword>
<protein>
    <submittedName>
        <fullName evidence="3">Uncharacterized protein</fullName>
    </submittedName>
</protein>
<name>A0A8H5T170_FUSHE</name>
<evidence type="ECO:0000313" key="3">
    <source>
        <dbReference type="EMBL" id="KAF5660674.1"/>
    </source>
</evidence>
<evidence type="ECO:0000256" key="1">
    <source>
        <dbReference type="SAM" id="MobiDB-lite"/>
    </source>
</evidence>
<evidence type="ECO:0000256" key="2">
    <source>
        <dbReference type="SAM" id="SignalP"/>
    </source>
</evidence>
<dbReference type="AlphaFoldDB" id="A0A8H5T170"/>
<feature type="chain" id="PRO_5034218202" evidence="2">
    <location>
        <begin position="20"/>
        <end position="163"/>
    </location>
</feature>
<proteinExistence type="predicted"/>
<feature type="region of interest" description="Disordered" evidence="1">
    <location>
        <begin position="62"/>
        <end position="86"/>
    </location>
</feature>
<dbReference type="Proteomes" id="UP000567885">
    <property type="component" value="Unassembled WGS sequence"/>
</dbReference>
<feature type="region of interest" description="Disordered" evidence="1">
    <location>
        <begin position="144"/>
        <end position="163"/>
    </location>
</feature>
<dbReference type="OrthoDB" id="3521820at2759"/>
<sequence>MTQITKFLIILSVATAGLSAPVLKTRQLAGEGNFFDSVFTDTDNGVGYGVENAEDNLAEFLGGSPASSGGSGGPPPGPKMVKRQGDKIANGAAADLNAVGLNQEADLVQTDGDNIDGQLTDDATNLGAQFGGDEEDILERLGNMVPSKAPSTGGAKVPTVPRV</sequence>
<keyword evidence="2" id="KW-0732">Signal</keyword>
<accession>A0A8H5T170</accession>
<gene>
    <name evidence="3" type="ORF">FHETE_8837</name>
</gene>
<reference evidence="3 4" key="1">
    <citation type="submission" date="2020-05" db="EMBL/GenBank/DDBJ databases">
        <title>Identification and distribution of gene clusters putatively required for synthesis of sphingolipid metabolism inhibitors in phylogenetically diverse species of the filamentous fungus Fusarium.</title>
        <authorList>
            <person name="Kim H.-S."/>
            <person name="Busman M."/>
            <person name="Brown D.W."/>
            <person name="Divon H."/>
            <person name="Uhlig S."/>
            <person name="Proctor R.H."/>
        </authorList>
    </citation>
    <scope>NUCLEOTIDE SEQUENCE [LARGE SCALE GENOMIC DNA]</scope>
    <source>
        <strain evidence="3 4">NRRL 20693</strain>
    </source>
</reference>
<organism evidence="3 4">
    <name type="scientific">Fusarium heterosporum</name>
    <dbReference type="NCBI Taxonomy" id="42747"/>
    <lineage>
        <taxon>Eukaryota</taxon>
        <taxon>Fungi</taxon>
        <taxon>Dikarya</taxon>
        <taxon>Ascomycota</taxon>
        <taxon>Pezizomycotina</taxon>
        <taxon>Sordariomycetes</taxon>
        <taxon>Hypocreomycetidae</taxon>
        <taxon>Hypocreales</taxon>
        <taxon>Nectriaceae</taxon>
        <taxon>Fusarium</taxon>
        <taxon>Fusarium heterosporum species complex</taxon>
    </lineage>
</organism>
<feature type="signal peptide" evidence="2">
    <location>
        <begin position="1"/>
        <end position="19"/>
    </location>
</feature>